<dbReference type="GO" id="GO:0004805">
    <property type="term" value="F:trehalose-phosphatase activity"/>
    <property type="evidence" value="ECO:0007669"/>
    <property type="project" value="TreeGrafter"/>
</dbReference>
<dbReference type="GO" id="GO:0005992">
    <property type="term" value="P:trehalose biosynthetic process"/>
    <property type="evidence" value="ECO:0007669"/>
    <property type="project" value="InterPro"/>
</dbReference>
<dbReference type="InterPro" id="IPR003337">
    <property type="entry name" value="Trehalose_PPase"/>
</dbReference>
<comment type="similarity">
    <text evidence="1">In the N-terminal section; belongs to the glycosyltransferase 20 family.</text>
</comment>
<dbReference type="EMBL" id="JAOPGA020001197">
    <property type="protein sequence ID" value="KAL0486011.1"/>
    <property type="molecule type" value="Genomic_DNA"/>
</dbReference>
<dbReference type="Gene3D" id="3.40.50.1000">
    <property type="entry name" value="HAD superfamily/HAD-like"/>
    <property type="match status" value="1"/>
</dbReference>
<proteinExistence type="inferred from homology"/>
<dbReference type="FunFam" id="3.40.50.1000:FF:000052">
    <property type="entry name" value="Alpha,alpha-trehalose-phosphate synthase [UDP-forming] 6"/>
    <property type="match status" value="1"/>
</dbReference>
<gene>
    <name evidence="4" type="ORF">AKO1_012281</name>
</gene>
<evidence type="ECO:0000313" key="4">
    <source>
        <dbReference type="EMBL" id="KAL0486011.1"/>
    </source>
</evidence>
<keyword evidence="5" id="KW-1185">Reference proteome</keyword>
<dbReference type="Gene3D" id="3.40.50.2000">
    <property type="entry name" value="Glycogen Phosphorylase B"/>
    <property type="match status" value="2"/>
</dbReference>
<comment type="similarity">
    <text evidence="2">In the C-terminal section; belongs to the trehalose phosphatase family.</text>
</comment>
<evidence type="ECO:0000313" key="5">
    <source>
        <dbReference type="Proteomes" id="UP001431209"/>
    </source>
</evidence>
<sequence length="887" mass="101242">MKNMFHNKDNTMIPNSSAVSIHLATKRRANSRNVTPIPEKKEADYCTPASSTTPIDDMLGVKFGDLIVVSNRLPMTITRKEDGNHEYKKSSGGLVTALTGMEGREFKWIGWTGMECEEKEERDKLRKELLEEHKCYPVFLKDDDADMYYNGFSNGVLWPLFHYLYEKNTTFNTEQWEAYKKVNQQFCDAIMEVYKDGDMIWVHDYHLMLLPQMLRKARPDAFISFFLHIPFPSSEIYRILPVREALLEGLLASNVVGFHTFDFARHFLSSITRSLGLDTTPRGCLHNGIFSHVHVFPIGINPSQFSSGFQTDACKSRYAYFKDKYKGKKLIVGVDRLDYTKGMELKLIAFEKFLATYPQYRNNVVLIQVGVPTRQDVVEYQSLISHVNEHVGRINSTYGTLDGFPIHYINKSVNFDDLCALYGMADALIVTSIRDGMNLVSSEFIVVQNERCLQENVSVEDGYISDKDSPSTPSNSRSNSGEASAQNFNVGKPPGVLILSEFAGAARSLGGSLIINPFNIIATAKSIFDALEMPPKERIARHRQNYDVVKTNTATKWGSDFMHEFEVACQYQADPALFHKLSLTTIPRLVFKDTLLQRSYARSNKRLFCFDYDGTLINLQKYPALALPTQRLVNTLVNLTQDPKNYVYIITGRDKKMMSSYLGKLPRLGIAAEHGMYCKHPGSKDWTSLYKYEDIDLEWMKDVEPILQHVESRTPGSFVELKESSLVFHYRNADPDYGMWQANELKLHLEMAFNSRPMEIIRGKKVIEIRPVNVNKGIAAKKLVENTPDYDFVFCAGDDATDEQMFEELEKFSLNMFTSSSPSRRRSIDMSPIKKAIPPKDVFTCTINNQNAQFSKAKFAMSNPDELLDCLDDMTKWARDNPEKEQE</sequence>
<name>A0AAW2Z889_9EUKA</name>
<dbReference type="InterPro" id="IPR001830">
    <property type="entry name" value="Glyco_trans_20"/>
</dbReference>
<dbReference type="Proteomes" id="UP001431209">
    <property type="component" value="Unassembled WGS sequence"/>
</dbReference>
<dbReference type="InterPro" id="IPR023214">
    <property type="entry name" value="HAD_sf"/>
</dbReference>
<dbReference type="Gene3D" id="3.30.70.1020">
    <property type="entry name" value="Trehalose-6-phosphate phosphatase related protein, domain 2"/>
    <property type="match status" value="1"/>
</dbReference>
<dbReference type="NCBIfam" id="TIGR00685">
    <property type="entry name" value="T6PP"/>
    <property type="match status" value="1"/>
</dbReference>
<dbReference type="CDD" id="cd01627">
    <property type="entry name" value="HAD_TPP"/>
    <property type="match status" value="1"/>
</dbReference>
<dbReference type="AlphaFoldDB" id="A0AAW2Z889"/>
<dbReference type="SUPFAM" id="SSF56784">
    <property type="entry name" value="HAD-like"/>
    <property type="match status" value="1"/>
</dbReference>
<feature type="compositionally biased region" description="Low complexity" evidence="3">
    <location>
        <begin position="470"/>
        <end position="480"/>
    </location>
</feature>
<reference evidence="4 5" key="1">
    <citation type="submission" date="2024-03" db="EMBL/GenBank/DDBJ databases">
        <title>The Acrasis kona genome and developmental transcriptomes reveal deep origins of eukaryotic multicellular pathways.</title>
        <authorList>
            <person name="Sheikh S."/>
            <person name="Fu C.-J."/>
            <person name="Brown M.W."/>
            <person name="Baldauf S.L."/>
        </authorList>
    </citation>
    <scope>NUCLEOTIDE SEQUENCE [LARGE SCALE GENOMIC DNA]</scope>
    <source>
        <strain evidence="4 5">ATCC MYA-3509</strain>
    </source>
</reference>
<dbReference type="PANTHER" id="PTHR10788">
    <property type="entry name" value="TREHALOSE-6-PHOSPHATE SYNTHASE"/>
    <property type="match status" value="1"/>
</dbReference>
<protein>
    <submittedName>
        <fullName evidence="4">Trehalose 6-phosphate synthase/phosphatase</fullName>
    </submittedName>
</protein>
<evidence type="ECO:0000256" key="3">
    <source>
        <dbReference type="SAM" id="MobiDB-lite"/>
    </source>
</evidence>
<comment type="caution">
    <text evidence="4">The sequence shown here is derived from an EMBL/GenBank/DDBJ whole genome shotgun (WGS) entry which is preliminary data.</text>
</comment>
<evidence type="ECO:0000256" key="1">
    <source>
        <dbReference type="ARBA" id="ARBA00005409"/>
    </source>
</evidence>
<dbReference type="CDD" id="cd03788">
    <property type="entry name" value="GT20_TPS"/>
    <property type="match status" value="1"/>
</dbReference>
<feature type="region of interest" description="Disordered" evidence="3">
    <location>
        <begin position="462"/>
        <end position="487"/>
    </location>
</feature>
<dbReference type="NCBIfam" id="TIGR01484">
    <property type="entry name" value="HAD-SF-IIB"/>
    <property type="match status" value="1"/>
</dbReference>
<dbReference type="SUPFAM" id="SSF53756">
    <property type="entry name" value="UDP-Glycosyltransferase/glycogen phosphorylase"/>
    <property type="match status" value="1"/>
</dbReference>
<dbReference type="Pfam" id="PF02358">
    <property type="entry name" value="Trehalose_PPase"/>
    <property type="match status" value="1"/>
</dbReference>
<dbReference type="Pfam" id="PF00982">
    <property type="entry name" value="Glyco_transf_20"/>
    <property type="match status" value="1"/>
</dbReference>
<dbReference type="InterPro" id="IPR036412">
    <property type="entry name" value="HAD-like_sf"/>
</dbReference>
<evidence type="ECO:0000256" key="2">
    <source>
        <dbReference type="ARBA" id="ARBA00006330"/>
    </source>
</evidence>
<dbReference type="PANTHER" id="PTHR10788:SF106">
    <property type="entry name" value="BCDNA.GH08860"/>
    <property type="match status" value="1"/>
</dbReference>
<accession>A0AAW2Z889</accession>
<dbReference type="GO" id="GO:0003825">
    <property type="term" value="F:alpha,alpha-trehalose-phosphate synthase (UDP-forming) activity"/>
    <property type="evidence" value="ECO:0007669"/>
    <property type="project" value="TreeGrafter"/>
</dbReference>
<organism evidence="4 5">
    <name type="scientific">Acrasis kona</name>
    <dbReference type="NCBI Taxonomy" id="1008807"/>
    <lineage>
        <taxon>Eukaryota</taxon>
        <taxon>Discoba</taxon>
        <taxon>Heterolobosea</taxon>
        <taxon>Tetramitia</taxon>
        <taxon>Eutetramitia</taxon>
        <taxon>Acrasidae</taxon>
        <taxon>Acrasis</taxon>
    </lineage>
</organism>
<dbReference type="GO" id="GO:0005829">
    <property type="term" value="C:cytosol"/>
    <property type="evidence" value="ECO:0007669"/>
    <property type="project" value="TreeGrafter"/>
</dbReference>
<dbReference type="InterPro" id="IPR006379">
    <property type="entry name" value="HAD-SF_hydro_IIB"/>
</dbReference>